<reference evidence="9" key="2">
    <citation type="journal article" date="2016" name="PLoS Negl. Trop. Dis.">
        <title>A Deep Insight into the Sialome of Rhodnius neglectus, a Vector of Chagas Disease.</title>
        <authorList>
            <person name="Santiago P.B."/>
            <person name="Assumpcao T.C."/>
            <person name="Araujo C.N."/>
            <person name="Bastos I.M."/>
            <person name="Neves D."/>
            <person name="Silva I.G."/>
            <person name="Charneau S."/>
            <person name="Queiroz R.M."/>
            <person name="Raiol T."/>
            <person name="Oliveira J.V."/>
            <person name="Sousa M.V."/>
            <person name="Calvo E."/>
            <person name="Ribeiro J.M."/>
            <person name="Santana J.M."/>
        </authorList>
    </citation>
    <scope>NUCLEOTIDE SEQUENCE</scope>
    <source>
        <tissue evidence="9">Salivary glands</tissue>
    </source>
</reference>
<comment type="similarity">
    <text evidence="8">Belongs to the COQ4 family.</text>
</comment>
<feature type="binding site" evidence="8">
    <location>
        <position position="155"/>
    </location>
    <ligand>
        <name>Zn(2+)</name>
        <dbReference type="ChEBI" id="CHEBI:29105"/>
    </ligand>
</feature>
<evidence type="ECO:0000256" key="4">
    <source>
        <dbReference type="ARBA" id="ARBA00022833"/>
    </source>
</evidence>
<evidence type="ECO:0000256" key="7">
    <source>
        <dbReference type="ARBA" id="ARBA00023239"/>
    </source>
</evidence>
<dbReference type="AlphaFoldDB" id="A0A0P4VV71"/>
<comment type="function">
    <text evidence="8">Lyase that catalyzes the C1-decarboxylation of 4-hydroxy-3-methoxy-5-(all-trans-polyprenyl)benzoic acid into 2-methoxy-6-(all-trans-polyprenyl)phenol during ubiquinone biosynthesis.</text>
</comment>
<dbReference type="InterPro" id="IPR027540">
    <property type="entry name" value="Coq4_euk"/>
</dbReference>
<feature type="binding site" evidence="8">
    <location>
        <position position="171"/>
    </location>
    <ligand>
        <name>Zn(2+)</name>
        <dbReference type="ChEBI" id="CHEBI:29105"/>
    </ligand>
</feature>
<keyword evidence="6 8" id="KW-0472">Membrane</keyword>
<accession>A0A0P4VV71</accession>
<sequence>MQSRNIFRGYKVFHRQSHCFSHSDFNIDFNNFHIPTSNFQKLLLTIGASTVSILDPSRGDMIATLGETTGYSALKYIRAQMEQSEEGADILRVRPRINSTTVDMKYLANLPEETVGNVYYKFLLKNKVTPDSRAPVQFVDDLELAYVMQRYREVHDLIHAILYMPTNMLGEVTVKWVEGIQTRLPMCITGGLFGAVRLAPKQRKKYTTTHLPWAIRTGMTSNFMMNIFFEKRWEQPISQLHEELNIIPLIK</sequence>
<dbReference type="GO" id="GO:0120539">
    <property type="term" value="F:4-hydroxy-3-methoxy-5-polyprenylbenzoate decarboxylase activity"/>
    <property type="evidence" value="ECO:0007669"/>
    <property type="project" value="UniProtKB-EC"/>
</dbReference>
<comment type="catalytic activity">
    <reaction evidence="8">
        <text>a 4-hydroxy-3-methoxy-5-(all-trans-polyprenyl)benzoate + H(+) = a 2-methoxy-6-(all-trans-polyprenyl)phenol + CO2</text>
        <dbReference type="Rhea" id="RHEA:81179"/>
        <dbReference type="Rhea" id="RHEA-COMP:9551"/>
        <dbReference type="Rhea" id="RHEA-COMP:10931"/>
        <dbReference type="ChEBI" id="CHEBI:15378"/>
        <dbReference type="ChEBI" id="CHEBI:16526"/>
        <dbReference type="ChEBI" id="CHEBI:62731"/>
        <dbReference type="ChEBI" id="CHEBI:84443"/>
        <dbReference type="EC" id="4.1.1.130"/>
    </reaction>
</comment>
<dbReference type="EC" id="4.1.1.130" evidence="8"/>
<dbReference type="GO" id="GO:0008270">
    <property type="term" value="F:zinc ion binding"/>
    <property type="evidence" value="ECO:0007669"/>
    <property type="project" value="UniProtKB-UniRule"/>
</dbReference>
<name>A0A0P4VV71_9HEMI</name>
<organism evidence="9">
    <name type="scientific">Rhodnius neglectus</name>
    <dbReference type="NCBI Taxonomy" id="72488"/>
    <lineage>
        <taxon>Eukaryota</taxon>
        <taxon>Metazoa</taxon>
        <taxon>Ecdysozoa</taxon>
        <taxon>Arthropoda</taxon>
        <taxon>Hexapoda</taxon>
        <taxon>Insecta</taxon>
        <taxon>Pterygota</taxon>
        <taxon>Neoptera</taxon>
        <taxon>Paraneoptera</taxon>
        <taxon>Hemiptera</taxon>
        <taxon>Heteroptera</taxon>
        <taxon>Panheteroptera</taxon>
        <taxon>Cimicomorpha</taxon>
        <taxon>Reduviidae</taxon>
        <taxon>Triatominae</taxon>
        <taxon>Rhodnius</taxon>
    </lineage>
</organism>
<evidence type="ECO:0000256" key="3">
    <source>
        <dbReference type="ARBA" id="ARBA00022792"/>
    </source>
</evidence>
<dbReference type="PANTHER" id="PTHR12922">
    <property type="entry name" value="UBIQUINONE BIOSYNTHESIS PROTEIN"/>
    <property type="match status" value="1"/>
</dbReference>
<comment type="pathway">
    <text evidence="8">Cofactor biosynthesis; ubiquinone biosynthesis.</text>
</comment>
<feature type="binding site" evidence="8">
    <location>
        <position position="159"/>
    </location>
    <ligand>
        <name>Zn(2+)</name>
        <dbReference type="ChEBI" id="CHEBI:29105"/>
    </ligand>
</feature>
<dbReference type="GO" id="GO:0031314">
    <property type="term" value="C:extrinsic component of mitochondrial inner membrane"/>
    <property type="evidence" value="ECO:0007669"/>
    <property type="project" value="UniProtKB-UniRule"/>
</dbReference>
<evidence type="ECO:0000256" key="8">
    <source>
        <dbReference type="HAMAP-Rule" id="MF_03111"/>
    </source>
</evidence>
<dbReference type="PANTHER" id="PTHR12922:SF7">
    <property type="entry name" value="UBIQUINONE BIOSYNTHESIS PROTEIN COQ4 HOMOLOG, MITOCHONDRIAL"/>
    <property type="match status" value="1"/>
</dbReference>
<keyword evidence="3 8" id="KW-0999">Mitochondrion inner membrane</keyword>
<evidence type="ECO:0000256" key="1">
    <source>
        <dbReference type="ARBA" id="ARBA00022688"/>
    </source>
</evidence>
<proteinExistence type="evidence at transcript level"/>
<dbReference type="HAMAP" id="MF_03111">
    <property type="entry name" value="Coq4"/>
    <property type="match status" value="1"/>
</dbReference>
<keyword evidence="7 8" id="KW-0456">Lyase</keyword>
<feature type="binding site" evidence="8">
    <location>
        <position position="156"/>
    </location>
    <ligand>
        <name>Zn(2+)</name>
        <dbReference type="ChEBI" id="CHEBI:29105"/>
    </ligand>
</feature>
<comment type="subunit">
    <text evidence="8">Component of a multi-subunit COQ enzyme complex.</text>
</comment>
<comment type="cofactor">
    <cofactor evidence="8">
        <name>Zn(2+)</name>
        <dbReference type="ChEBI" id="CHEBI:29105"/>
    </cofactor>
</comment>
<keyword evidence="2 8" id="KW-0479">Metal-binding</keyword>
<keyword evidence="9" id="KW-0830">Ubiquinone</keyword>
<evidence type="ECO:0000256" key="6">
    <source>
        <dbReference type="ARBA" id="ARBA00023136"/>
    </source>
</evidence>
<keyword evidence="1 8" id="KW-0831">Ubiquinone biosynthesis</keyword>
<protein>
    <recommendedName>
        <fullName evidence="8">Ubiquinone biosynthesis protein COQ4 homolog, mitochondrial</fullName>
    </recommendedName>
    <alternativeName>
        <fullName evidence="8">4-hydroxy-3-methoxy-5-polyprenylbenzoate decarboxylase</fullName>
        <ecNumber evidence="8">4.1.1.130</ecNumber>
    </alternativeName>
    <alternativeName>
        <fullName evidence="8">Coenzyme Q biosynthesis protein 4 homolog</fullName>
    </alternativeName>
</protein>
<evidence type="ECO:0000313" key="9">
    <source>
        <dbReference type="EMBL" id="JAI55939.1"/>
    </source>
</evidence>
<dbReference type="EMBL" id="GDKW01000656">
    <property type="protein sequence ID" value="JAI55939.1"/>
    <property type="molecule type" value="mRNA"/>
</dbReference>
<evidence type="ECO:0000256" key="2">
    <source>
        <dbReference type="ARBA" id="ARBA00022723"/>
    </source>
</evidence>
<reference key="1">
    <citation type="submission" date="2015-09" db="EMBL/GenBank/DDBJ databases">
        <title>A Deep insight into the sialome of Rhodnius neglectus, a vector of Chagas disease.</title>
        <authorList>
            <person name="Santiago P.B."/>
            <person name="Assumpcao T.C."/>
            <person name="Araujo C.N."/>
            <person name="Garcia I."/>
            <person name="Queiroz R.M."/>
            <person name="Raiol T."/>
            <person name="Ricart C.A."/>
            <person name="Neves D."/>
            <person name="Calvo E."/>
            <person name="Ribeiro J.M."/>
            <person name="Santana J.M."/>
        </authorList>
    </citation>
    <scope>NUCLEOTIDE SEQUENCE</scope>
    <source>
        <tissue>Salivary glands</tissue>
    </source>
</reference>
<keyword evidence="4 8" id="KW-0862">Zinc</keyword>
<keyword evidence="5 8" id="KW-0496">Mitochondrion</keyword>
<dbReference type="InterPro" id="IPR007715">
    <property type="entry name" value="Coq4"/>
</dbReference>
<comment type="subcellular location">
    <subcellularLocation>
        <location evidence="8">Mitochondrion inner membrane</location>
        <topology evidence="8">Peripheral membrane protein</topology>
        <orientation evidence="8">Matrix side</orientation>
    </subcellularLocation>
</comment>
<dbReference type="UniPathway" id="UPA00232"/>
<dbReference type="Pfam" id="PF05019">
    <property type="entry name" value="Coq4"/>
    <property type="match status" value="1"/>
</dbReference>
<evidence type="ECO:0000256" key="5">
    <source>
        <dbReference type="ARBA" id="ARBA00023128"/>
    </source>
</evidence>